<dbReference type="RefSeq" id="WP_130016908.1">
    <property type="nucleotide sequence ID" value="NZ_CBCPIK010000024.1"/>
</dbReference>
<dbReference type="Proteomes" id="UP000317572">
    <property type="component" value="Chromosome"/>
</dbReference>
<dbReference type="Pfam" id="PF00903">
    <property type="entry name" value="Glyoxalase"/>
    <property type="match status" value="1"/>
</dbReference>
<dbReference type="EMBL" id="CP033893">
    <property type="protein sequence ID" value="QDL34796.1"/>
    <property type="molecule type" value="Genomic_DNA"/>
</dbReference>
<evidence type="ECO:0000259" key="2">
    <source>
        <dbReference type="PROSITE" id="PS51819"/>
    </source>
</evidence>
<dbReference type="SUPFAM" id="SSF54593">
    <property type="entry name" value="Glyoxalase/Bleomycin resistance protein/Dihydroxybiphenyl dioxygenase"/>
    <property type="match status" value="1"/>
</dbReference>
<evidence type="ECO:0000313" key="3">
    <source>
        <dbReference type="EMBL" id="QDL34796.1"/>
    </source>
</evidence>
<evidence type="ECO:0000313" key="4">
    <source>
        <dbReference type="EMBL" id="QQU55502.1"/>
    </source>
</evidence>
<keyword evidence="6" id="KW-1185">Reference proteome</keyword>
<evidence type="ECO:0000313" key="6">
    <source>
        <dbReference type="Proteomes" id="UP000595237"/>
    </source>
</evidence>
<dbReference type="InterPro" id="IPR004360">
    <property type="entry name" value="Glyas_Fos-R_dOase_dom"/>
</dbReference>
<evidence type="ECO:0000313" key="5">
    <source>
        <dbReference type="Proteomes" id="UP000317572"/>
    </source>
</evidence>
<feature type="domain" description="VOC" evidence="2">
    <location>
        <begin position="8"/>
        <end position="134"/>
    </location>
</feature>
<name>A0A515D339_SERLI</name>
<protein>
    <submittedName>
        <fullName evidence="3">VOC family protein</fullName>
    </submittedName>
</protein>
<reference evidence="4 6" key="2">
    <citation type="submission" date="2021-01" db="EMBL/GenBank/DDBJ databases">
        <title>FDA dAtabase for Regulatory Grade micrObial Sequences (FDA-ARGOS): Supporting development and validation of Infectious Disease Dx tests.</title>
        <authorList>
            <person name="Blissenbach B."/>
            <person name="Krut O."/>
            <person name="Tallon L."/>
            <person name="Sadzewicz L."/>
            <person name="Zhao X."/>
            <person name="Boylan J."/>
            <person name="Ott S."/>
            <person name="Bowen H."/>
            <person name="Vavikolanu K."/>
            <person name="Mehta A."/>
            <person name="Aluvathingal J."/>
            <person name="Nadendla S."/>
            <person name="Yan Y."/>
            <person name="Sichtig H."/>
        </authorList>
    </citation>
    <scope>NUCLEOTIDE SEQUENCE [LARGE SCALE GENOMIC DNA]</scope>
    <source>
        <strain evidence="4 6">FDAARGOS_1081</strain>
    </source>
</reference>
<feature type="region of interest" description="Disordered" evidence="1">
    <location>
        <begin position="106"/>
        <end position="136"/>
    </location>
</feature>
<accession>A0A515D339</accession>
<dbReference type="EMBL" id="CP068148">
    <property type="protein sequence ID" value="QQU55502.1"/>
    <property type="molecule type" value="Genomic_DNA"/>
</dbReference>
<proteinExistence type="predicted"/>
<dbReference type="STRING" id="614.XJ20_24750"/>
<feature type="compositionally biased region" description="Basic and acidic residues" evidence="1">
    <location>
        <begin position="125"/>
        <end position="136"/>
    </location>
</feature>
<dbReference type="Proteomes" id="UP000595237">
    <property type="component" value="Chromosome"/>
</dbReference>
<dbReference type="InterPro" id="IPR037523">
    <property type="entry name" value="VOC_core"/>
</dbReference>
<dbReference type="PANTHER" id="PTHR21366:SF14">
    <property type="entry name" value="GLYOXALASE DOMAIN-CONTAINING PROTEIN 5"/>
    <property type="match status" value="1"/>
</dbReference>
<dbReference type="InterPro" id="IPR029068">
    <property type="entry name" value="Glyas_Bleomycin-R_OHBP_Dase"/>
</dbReference>
<evidence type="ECO:0000256" key="1">
    <source>
        <dbReference type="SAM" id="MobiDB-lite"/>
    </source>
</evidence>
<organism evidence="3 5">
    <name type="scientific">Serratia liquefaciens</name>
    <dbReference type="NCBI Taxonomy" id="614"/>
    <lineage>
        <taxon>Bacteria</taxon>
        <taxon>Pseudomonadati</taxon>
        <taxon>Pseudomonadota</taxon>
        <taxon>Gammaproteobacteria</taxon>
        <taxon>Enterobacterales</taxon>
        <taxon>Yersiniaceae</taxon>
        <taxon>Serratia</taxon>
    </lineage>
</organism>
<dbReference type="PROSITE" id="PS51819">
    <property type="entry name" value="VOC"/>
    <property type="match status" value="1"/>
</dbReference>
<dbReference type="PANTHER" id="PTHR21366">
    <property type="entry name" value="GLYOXALASE FAMILY PROTEIN"/>
    <property type="match status" value="1"/>
</dbReference>
<gene>
    <name evidence="3" type="ORF">EGO53_24835</name>
    <name evidence="4" type="ORF">I6I38_00330</name>
</gene>
<dbReference type="Gene3D" id="3.10.180.10">
    <property type="entry name" value="2,3-Dihydroxybiphenyl 1,2-Dioxygenase, domain 1"/>
    <property type="match status" value="1"/>
</dbReference>
<dbReference type="AlphaFoldDB" id="A0A515D339"/>
<dbReference type="InterPro" id="IPR050383">
    <property type="entry name" value="GlyoxalaseI/FosfomycinResist"/>
</dbReference>
<reference evidence="3 5" key="1">
    <citation type="submission" date="2018-11" db="EMBL/GenBank/DDBJ databases">
        <title>The first complete genome of Serratia liquefaciens isolated from metalophyte plant revel distinctness adaptive mechanisms in an extreme habitat.</title>
        <authorList>
            <person name="Caneschi W.L."/>
            <person name="Sanchez A.B."/>
            <person name="Felestrino E.B."/>
            <person name="Assis R.A.B."/>
            <person name="Lemes C.G.C."/>
            <person name="Cordeiro I.F."/>
            <person name="Fonseca N.P."/>
            <person name="Villa M."/>
            <person name="Vieira I.T."/>
            <person name="Moraes L.A."/>
            <person name="Kamino L.H.Y."/>
            <person name="do Carmo F."/>
            <person name="Garcia C.M."/>
            <person name="Almeida N.F."/>
            <person name="Silva R.S."/>
            <person name="Ferro J.A."/>
            <person name="Ferro M.I.T."/>
            <person name="Varani A.M."/>
            <person name="Ferreira R.M."/>
            <person name="dos Santos V.L."/>
            <person name="Silva U.C."/>
            <person name="Setubal J.C."/>
            <person name="Moreira L.M."/>
        </authorList>
    </citation>
    <scope>NUCLEOTIDE SEQUENCE [LARGE SCALE GENOMIC DNA]</scope>
    <source>
        <strain evidence="3 5">FG3</strain>
    </source>
</reference>
<sequence>MRPFSLKKIDHLVLRVTDLEKSLQFYTQILGCEIARRRPDLGLVHLRVGVSMLDLVDVEGVLGKKGGQHPDARQQNVDHFCLRIEPFNEGELLAYLRSQGISVDPPESRFGAEGDGPSLYFTDPDGNRVELKGPAA</sequence>